<feature type="transmembrane region" description="Helical" evidence="4">
    <location>
        <begin position="118"/>
        <end position="137"/>
    </location>
</feature>
<reference evidence="6" key="1">
    <citation type="submission" date="2021-10" db="EMBL/GenBank/DDBJ databases">
        <authorList>
            <person name="Criscuolo A."/>
        </authorList>
    </citation>
    <scope>NUCLEOTIDE SEQUENCE</scope>
    <source>
        <strain evidence="6">CIP111885</strain>
    </source>
</reference>
<sequence length="321" mass="35674">MSLFDYFVLATLSLVTLISVFKAIQLRTQLSKMASMIVSMAIGMNVGLTAGLLFGSIYQGSLYYSTILSILAGIIAGTACGLIFGVLPTLDGFMSGLMGGMMGAMLGEMITQDQAHTMINIFLTLTVCSLLLFPILHEPLKDDTTKKNNFWLVKPLLTFLLVSFYLLLGNQLDKQKEFTSDSAKEEKHDHSPADENGHSNHENPSLSEENTFKDMSIKVHPSNFSYDPKKVILKKGQQVRLTLTNHDSVEHDIEIKYFPVTIETGEQHEGHLTQEADFHLHASPNKKSEMIFTPLKIGTFEYYCTIPGHKDNGMTGIMIVE</sequence>
<evidence type="ECO:0000256" key="1">
    <source>
        <dbReference type="ARBA" id="ARBA00022723"/>
    </source>
</evidence>
<evidence type="ECO:0000313" key="7">
    <source>
        <dbReference type="Proteomes" id="UP000789845"/>
    </source>
</evidence>
<keyword evidence="7" id="KW-1185">Reference proteome</keyword>
<dbReference type="InterPro" id="IPR028096">
    <property type="entry name" value="EfeO_Cupredoxin"/>
</dbReference>
<evidence type="ECO:0000256" key="4">
    <source>
        <dbReference type="SAM" id="Phobius"/>
    </source>
</evidence>
<keyword evidence="4" id="KW-0472">Membrane</keyword>
<dbReference type="InterPro" id="IPR033138">
    <property type="entry name" value="Cu_oxidase_CS"/>
</dbReference>
<proteinExistence type="predicted"/>
<dbReference type="EMBL" id="CAKJTG010000048">
    <property type="protein sequence ID" value="CAG9610712.1"/>
    <property type="molecule type" value="Genomic_DNA"/>
</dbReference>
<dbReference type="Proteomes" id="UP000789845">
    <property type="component" value="Unassembled WGS sequence"/>
</dbReference>
<feature type="region of interest" description="Disordered" evidence="3">
    <location>
        <begin position="178"/>
        <end position="208"/>
    </location>
</feature>
<dbReference type="SUPFAM" id="SSF49503">
    <property type="entry name" value="Cupredoxins"/>
    <property type="match status" value="1"/>
</dbReference>
<name>A0A9C7LCK4_9BACI</name>
<evidence type="ECO:0000259" key="5">
    <source>
        <dbReference type="Pfam" id="PF13473"/>
    </source>
</evidence>
<dbReference type="GO" id="GO:0046872">
    <property type="term" value="F:metal ion binding"/>
    <property type="evidence" value="ECO:0007669"/>
    <property type="project" value="UniProtKB-KW"/>
</dbReference>
<dbReference type="Gene3D" id="2.60.40.420">
    <property type="entry name" value="Cupredoxins - blue copper proteins"/>
    <property type="match status" value="1"/>
</dbReference>
<keyword evidence="2" id="KW-0186">Copper</keyword>
<feature type="transmembrane region" description="Helical" evidence="4">
    <location>
        <begin position="62"/>
        <end position="87"/>
    </location>
</feature>
<protein>
    <recommendedName>
        <fullName evidence="5">EfeO-type cupredoxin-like domain-containing protein</fullName>
    </recommendedName>
</protein>
<dbReference type="AlphaFoldDB" id="A0A9C7LCK4"/>
<feature type="domain" description="EfeO-type cupredoxin-like" evidence="5">
    <location>
        <begin position="213"/>
        <end position="318"/>
    </location>
</feature>
<organism evidence="6 7">
    <name type="scientific">Pseudoneobacillus rhizosphaerae</name>
    <dbReference type="NCBI Taxonomy" id="2880968"/>
    <lineage>
        <taxon>Bacteria</taxon>
        <taxon>Bacillati</taxon>
        <taxon>Bacillota</taxon>
        <taxon>Bacilli</taxon>
        <taxon>Bacillales</taxon>
        <taxon>Bacillaceae</taxon>
        <taxon>Pseudoneobacillus</taxon>
    </lineage>
</organism>
<dbReference type="Pfam" id="PF13473">
    <property type="entry name" value="Cupredoxin_1"/>
    <property type="match status" value="1"/>
</dbReference>
<evidence type="ECO:0000256" key="3">
    <source>
        <dbReference type="SAM" id="MobiDB-lite"/>
    </source>
</evidence>
<dbReference type="InterPro" id="IPR008972">
    <property type="entry name" value="Cupredoxin"/>
</dbReference>
<feature type="transmembrane region" description="Helical" evidence="4">
    <location>
        <begin position="33"/>
        <end position="55"/>
    </location>
</feature>
<dbReference type="RefSeq" id="WP_230499074.1">
    <property type="nucleotide sequence ID" value="NZ_CAKJTG010000048.1"/>
</dbReference>
<dbReference type="SUPFAM" id="SSF103473">
    <property type="entry name" value="MFS general substrate transporter"/>
    <property type="match status" value="1"/>
</dbReference>
<dbReference type="PANTHER" id="PTHR38439">
    <property type="entry name" value="AURACYANIN-B"/>
    <property type="match status" value="1"/>
</dbReference>
<dbReference type="InterPro" id="IPR036259">
    <property type="entry name" value="MFS_trans_sf"/>
</dbReference>
<keyword evidence="4" id="KW-0812">Transmembrane</keyword>
<dbReference type="InterPro" id="IPR050845">
    <property type="entry name" value="Cu-binding_ET"/>
</dbReference>
<feature type="transmembrane region" description="Helical" evidence="4">
    <location>
        <begin position="149"/>
        <end position="168"/>
    </location>
</feature>
<dbReference type="PROSITE" id="PS00079">
    <property type="entry name" value="MULTICOPPER_OXIDASE1"/>
    <property type="match status" value="1"/>
</dbReference>
<evidence type="ECO:0000256" key="2">
    <source>
        <dbReference type="ARBA" id="ARBA00023008"/>
    </source>
</evidence>
<dbReference type="PANTHER" id="PTHR38439:SF3">
    <property type="entry name" value="COPPER-RESISTANT CUPROPROTEIN COPI"/>
    <property type="match status" value="1"/>
</dbReference>
<accession>A0A9C7LCK4</accession>
<keyword evidence="4" id="KW-1133">Transmembrane helix</keyword>
<comment type="caution">
    <text evidence="6">The sequence shown here is derived from an EMBL/GenBank/DDBJ whole genome shotgun (WGS) entry which is preliminary data.</text>
</comment>
<keyword evidence="1" id="KW-0479">Metal-binding</keyword>
<evidence type="ECO:0000313" key="6">
    <source>
        <dbReference type="EMBL" id="CAG9610712.1"/>
    </source>
</evidence>
<gene>
    <name evidence="6" type="ORF">NEOCIP111885_04488</name>
</gene>
<feature type="compositionally biased region" description="Basic and acidic residues" evidence="3">
    <location>
        <begin position="178"/>
        <end position="201"/>
    </location>
</feature>